<evidence type="ECO:0000313" key="1">
    <source>
        <dbReference type="EMBL" id="GAI97789.1"/>
    </source>
</evidence>
<sequence length="167" mass="19155">MKLPICTIDAQTGTLCRKCKKLYQEGKINDIDIKLSKLLINMSKSNQQLRDIAFYSSLEFEDDVIIVTRGKDISLLSSPNIISQIRDVTQKEIRFLEKTKDSKKLVETLLDPIPIEQVSIIYIPPFSDKQYKIEIQKKYKDSLPIPEGLIIQTVASVLDTEAYIEYV</sequence>
<dbReference type="AlphaFoldDB" id="X1UZH7"/>
<gene>
    <name evidence="1" type="ORF">S12H4_27483</name>
</gene>
<dbReference type="EMBL" id="BARW01015693">
    <property type="protein sequence ID" value="GAI97789.1"/>
    <property type="molecule type" value="Genomic_DNA"/>
</dbReference>
<organism evidence="1">
    <name type="scientific">marine sediment metagenome</name>
    <dbReference type="NCBI Taxonomy" id="412755"/>
    <lineage>
        <taxon>unclassified sequences</taxon>
        <taxon>metagenomes</taxon>
        <taxon>ecological metagenomes</taxon>
    </lineage>
</organism>
<proteinExistence type="predicted"/>
<reference evidence="1" key="1">
    <citation type="journal article" date="2014" name="Front. Microbiol.">
        <title>High frequency of phylogenetically diverse reductive dehalogenase-homologous genes in deep subseafloor sedimentary metagenomes.</title>
        <authorList>
            <person name="Kawai M."/>
            <person name="Futagami T."/>
            <person name="Toyoda A."/>
            <person name="Takaki Y."/>
            <person name="Nishi S."/>
            <person name="Hori S."/>
            <person name="Arai W."/>
            <person name="Tsubouchi T."/>
            <person name="Morono Y."/>
            <person name="Uchiyama I."/>
            <person name="Ito T."/>
            <person name="Fujiyama A."/>
            <person name="Inagaki F."/>
            <person name="Takami H."/>
        </authorList>
    </citation>
    <scope>NUCLEOTIDE SEQUENCE</scope>
    <source>
        <strain evidence="1">Expedition CK06-06</strain>
    </source>
</reference>
<protein>
    <submittedName>
        <fullName evidence="1">Uncharacterized protein</fullName>
    </submittedName>
</protein>
<comment type="caution">
    <text evidence="1">The sequence shown here is derived from an EMBL/GenBank/DDBJ whole genome shotgun (WGS) entry which is preliminary data.</text>
</comment>
<name>X1UZH7_9ZZZZ</name>
<accession>X1UZH7</accession>